<dbReference type="PROSITE" id="PS00995">
    <property type="entry name" value="TCP1_3"/>
    <property type="match status" value="1"/>
</dbReference>
<dbReference type="NCBIfam" id="TIGR02339">
    <property type="entry name" value="thermosome_arch"/>
    <property type="match status" value="1"/>
</dbReference>
<sequence length="558" mass="59548">MAGQNIGQPVLILPEGAFRSTGKDAMKANITAAKFVGEVVRTTLGPKGMDKMLVDDLGDITITNDGATIVDNMKVEHPAAKMMVEIAKTQDKEVGDGTTTVIVLASSLLDQSEKLLNSGIHPTVIIRGYTMAALQAQKILEKNAMNVTLADRDILEKIATTAMTGKGAGAAKTEIRKHCVTAVTNVAVKENGKVKVNQDDIRLVKKIGKSMAESELIEGVVIEKETLNIDMPKIINDAKIALLDAALEVKKTETDAKISIRDPSQMQKFLEQEENALKNMVDIVKKSGAKVLFCQKGIDDVAQYYLAKNNILAVRRVKKSDMEKLSKATDANIVSLIKDMSSDDLGFAGIVEQVKIAGDELVLVKKCKNPKAVSLLLRGGTEHVVDELERAIKDAIGGVASAIEIGRYLVGAGAIEIELSMGLENYAKTVGGREQLAISAFAEALEIVPKTLAESAGLDAIDTIVSLKEKHAKEKGGINFGVDVMNKKVDDMYEQGVFEPLKIKTQAITSATEAVEMILRIDDVVASSKKPMPPMPPGGGYGGGGMGGMEGMGGMGME</sequence>
<dbReference type="AlphaFoldDB" id="A0A8J7YUD1"/>
<comment type="similarity">
    <text evidence="1 5">Belongs to the TCP-1 chaperonin family.</text>
</comment>
<dbReference type="PROSITE" id="PS00750">
    <property type="entry name" value="TCP1_1"/>
    <property type="match status" value="1"/>
</dbReference>
<dbReference type="InterPro" id="IPR027409">
    <property type="entry name" value="GroEL-like_apical_dom_sf"/>
</dbReference>
<reference evidence="7" key="1">
    <citation type="submission" date="2019-11" db="EMBL/GenBank/DDBJ databases">
        <title>Lipid analysis of CO2-rich subsurface aquifers suggests an autotrophy-based deep biosphere with lysolipids enriched in CPR bacteria.</title>
        <authorList>
            <person name="Probst A.J."/>
            <person name="Elling F.J."/>
            <person name="Castelle C.J."/>
            <person name="Zhu Q."/>
            <person name="Elvert M."/>
            <person name="Birarda G."/>
            <person name="Holman H.-Y."/>
            <person name="Lane K.R."/>
            <person name="Ladd B."/>
            <person name="Ryan M.C."/>
            <person name="Woyke T."/>
            <person name="Hinrichs K.-U."/>
            <person name="Banfield J.F."/>
        </authorList>
    </citation>
    <scope>NUCLEOTIDE SEQUENCE</scope>
    <source>
        <strain evidence="6">CG_2015-01_33_1645</strain>
        <strain evidence="7">CG_2015-04_33_537</strain>
    </source>
</reference>
<dbReference type="SUPFAM" id="SSF54849">
    <property type="entry name" value="GroEL-intermediate domain like"/>
    <property type="match status" value="1"/>
</dbReference>
<keyword evidence="3 5" id="KW-0067">ATP-binding</keyword>
<evidence type="ECO:0000256" key="2">
    <source>
        <dbReference type="ARBA" id="ARBA00022741"/>
    </source>
</evidence>
<dbReference type="InterPro" id="IPR002423">
    <property type="entry name" value="Cpn60/GroEL/TCP-1"/>
</dbReference>
<dbReference type="EMBL" id="JAACVF010000145">
    <property type="protein sequence ID" value="NCN65450.1"/>
    <property type="molecule type" value="Genomic_DNA"/>
</dbReference>
<dbReference type="InterPro" id="IPR012714">
    <property type="entry name" value="Thermosome_arc"/>
</dbReference>
<dbReference type="InterPro" id="IPR053374">
    <property type="entry name" value="TCP-1_chaperonin"/>
</dbReference>
<proteinExistence type="inferred from homology"/>
<dbReference type="PANTHER" id="PTHR11353">
    <property type="entry name" value="CHAPERONIN"/>
    <property type="match status" value="1"/>
</dbReference>
<dbReference type="GO" id="GO:0005524">
    <property type="term" value="F:ATP binding"/>
    <property type="evidence" value="ECO:0007669"/>
    <property type="project" value="UniProtKB-KW"/>
</dbReference>
<evidence type="ECO:0000256" key="3">
    <source>
        <dbReference type="ARBA" id="ARBA00022840"/>
    </source>
</evidence>
<dbReference type="InterPro" id="IPR027413">
    <property type="entry name" value="GROEL-like_equatorial_sf"/>
</dbReference>
<gene>
    <name evidence="7" type="ORF">GW779_02700</name>
    <name evidence="6" type="ORF">GW910_05260</name>
</gene>
<dbReference type="GO" id="GO:0140662">
    <property type="term" value="F:ATP-dependent protein folding chaperone"/>
    <property type="evidence" value="ECO:0007669"/>
    <property type="project" value="InterPro"/>
</dbReference>
<dbReference type="Gene3D" id="3.30.260.10">
    <property type="entry name" value="TCP-1-like chaperonin intermediate domain"/>
    <property type="match status" value="1"/>
</dbReference>
<evidence type="ECO:0000256" key="1">
    <source>
        <dbReference type="ARBA" id="ARBA00008020"/>
    </source>
</evidence>
<dbReference type="CDD" id="cd03343">
    <property type="entry name" value="cpn60"/>
    <property type="match status" value="1"/>
</dbReference>
<accession>A0A8J7YUD1</accession>
<evidence type="ECO:0000313" key="8">
    <source>
        <dbReference type="Proteomes" id="UP000738826"/>
    </source>
</evidence>
<dbReference type="Gene3D" id="1.10.560.10">
    <property type="entry name" value="GroEL-like equatorial domain"/>
    <property type="match status" value="1"/>
</dbReference>
<name>A0A8J7YUD1_9ARCH</name>
<dbReference type="NCBIfam" id="NF041083">
    <property type="entry name" value="thermosome_beta"/>
    <property type="match status" value="1"/>
</dbReference>
<keyword evidence="2 5" id="KW-0547">Nucleotide-binding</keyword>
<evidence type="ECO:0000313" key="7">
    <source>
        <dbReference type="EMBL" id="NCS91317.1"/>
    </source>
</evidence>
<dbReference type="GO" id="GO:0016887">
    <property type="term" value="F:ATP hydrolysis activity"/>
    <property type="evidence" value="ECO:0007669"/>
    <property type="project" value="InterPro"/>
</dbReference>
<evidence type="ECO:0000256" key="5">
    <source>
        <dbReference type="RuleBase" id="RU004187"/>
    </source>
</evidence>
<dbReference type="Proteomes" id="UP000738826">
    <property type="component" value="Unassembled WGS sequence"/>
</dbReference>
<dbReference type="Proteomes" id="UP000768163">
    <property type="component" value="Unassembled WGS sequence"/>
</dbReference>
<dbReference type="InterPro" id="IPR017998">
    <property type="entry name" value="Chaperone_TCP-1"/>
</dbReference>
<dbReference type="InterPro" id="IPR027410">
    <property type="entry name" value="TCP-1-like_intermed_sf"/>
</dbReference>
<dbReference type="InterPro" id="IPR054827">
    <property type="entry name" value="thermosome_alpha"/>
</dbReference>
<evidence type="ECO:0000313" key="6">
    <source>
        <dbReference type="EMBL" id="NCN65450.1"/>
    </source>
</evidence>
<organism evidence="7 8">
    <name type="scientific">Candidatus Altarchaeum hamiconexum</name>
    <dbReference type="NCBI Taxonomy" id="1803513"/>
    <lineage>
        <taxon>Archaea</taxon>
        <taxon>Candidatus Altarchaeota</taxon>
        <taxon>Candidatus Altiarchaeia</taxon>
        <taxon>Candidatus Altarchaeales</taxon>
        <taxon>Candidatus Altarchaeaceae</taxon>
        <taxon>Candidatus Altarchaeum</taxon>
    </lineage>
</organism>
<dbReference type="GO" id="GO:0051082">
    <property type="term" value="F:unfolded protein binding"/>
    <property type="evidence" value="ECO:0007669"/>
    <property type="project" value="InterPro"/>
</dbReference>
<dbReference type="SUPFAM" id="SSF48592">
    <property type="entry name" value="GroEL equatorial domain-like"/>
    <property type="match status" value="1"/>
</dbReference>
<keyword evidence="4 5" id="KW-0143">Chaperone</keyword>
<dbReference type="Gene3D" id="3.50.7.10">
    <property type="entry name" value="GroEL"/>
    <property type="match status" value="1"/>
</dbReference>
<comment type="caution">
    <text evidence="7">The sequence shown here is derived from an EMBL/GenBank/DDBJ whole genome shotgun (WGS) entry which is preliminary data.</text>
</comment>
<dbReference type="PROSITE" id="PS00751">
    <property type="entry name" value="TCP1_2"/>
    <property type="match status" value="1"/>
</dbReference>
<evidence type="ECO:0000256" key="4">
    <source>
        <dbReference type="ARBA" id="ARBA00023186"/>
    </source>
</evidence>
<dbReference type="Pfam" id="PF00118">
    <property type="entry name" value="Cpn60_TCP1"/>
    <property type="match status" value="1"/>
</dbReference>
<dbReference type="NCBIfam" id="NF041082">
    <property type="entry name" value="thermosome_alpha"/>
    <property type="match status" value="1"/>
</dbReference>
<dbReference type="InterPro" id="IPR002194">
    <property type="entry name" value="Chaperonin_TCP-1_CS"/>
</dbReference>
<dbReference type="PRINTS" id="PR00304">
    <property type="entry name" value="TCOMPLEXTCP1"/>
</dbReference>
<protein>
    <submittedName>
        <fullName evidence="7">Thermosome subunit</fullName>
    </submittedName>
</protein>
<dbReference type="EMBL" id="JAACQH010000048">
    <property type="protein sequence ID" value="NCS91317.1"/>
    <property type="molecule type" value="Genomic_DNA"/>
</dbReference>
<dbReference type="SUPFAM" id="SSF52029">
    <property type="entry name" value="GroEL apical domain-like"/>
    <property type="match status" value="1"/>
</dbReference>